<dbReference type="FunFam" id="3.40.50.300:FF:000001">
    <property type="entry name" value="ATP-dependent zinc metalloprotease FtsH"/>
    <property type="match status" value="1"/>
</dbReference>
<feature type="compositionally biased region" description="Pro residues" evidence="16">
    <location>
        <begin position="27"/>
        <end position="36"/>
    </location>
</feature>
<dbReference type="InterPro" id="IPR003960">
    <property type="entry name" value="ATPase_AAA_CS"/>
</dbReference>
<dbReference type="GO" id="GO:0004176">
    <property type="term" value="F:ATP-dependent peptidase activity"/>
    <property type="evidence" value="ECO:0007669"/>
    <property type="project" value="InterPro"/>
</dbReference>
<dbReference type="FunFam" id="1.10.8.60:FF:000001">
    <property type="entry name" value="ATP-dependent zinc metalloprotease FtsH"/>
    <property type="match status" value="1"/>
</dbReference>
<dbReference type="EMBL" id="ASJR01000004">
    <property type="protein sequence ID" value="ERP38810.1"/>
    <property type="molecule type" value="Genomic_DNA"/>
</dbReference>
<dbReference type="GO" id="GO:0008270">
    <property type="term" value="F:zinc ion binding"/>
    <property type="evidence" value="ECO:0007669"/>
    <property type="project" value="UniProtKB-UniRule"/>
</dbReference>
<comment type="cofactor">
    <cofactor evidence="14">
        <name>Zn(2+)</name>
        <dbReference type="ChEBI" id="CHEBI:29105"/>
    </cofactor>
    <text evidence="14">Binds 1 zinc ion per subunit.</text>
</comment>
<dbReference type="Pfam" id="PF01434">
    <property type="entry name" value="Peptidase_M41"/>
    <property type="match status" value="1"/>
</dbReference>
<evidence type="ECO:0000256" key="11">
    <source>
        <dbReference type="ARBA" id="ARBA00023049"/>
    </source>
</evidence>
<dbReference type="FunFam" id="1.20.58.760:FF:000001">
    <property type="entry name" value="ATP-dependent zinc metalloprotease FtsH"/>
    <property type="match status" value="1"/>
</dbReference>
<keyword evidence="9 14" id="KW-0067">ATP-binding</keyword>
<evidence type="ECO:0000256" key="16">
    <source>
        <dbReference type="SAM" id="MobiDB-lite"/>
    </source>
</evidence>
<dbReference type="GO" id="GO:0005524">
    <property type="term" value="F:ATP binding"/>
    <property type="evidence" value="ECO:0007669"/>
    <property type="project" value="UniProtKB-UniRule"/>
</dbReference>
<dbReference type="GO" id="GO:0006508">
    <property type="term" value="P:proteolysis"/>
    <property type="evidence" value="ECO:0007669"/>
    <property type="project" value="UniProtKB-KW"/>
</dbReference>
<evidence type="ECO:0000256" key="8">
    <source>
        <dbReference type="ARBA" id="ARBA00022833"/>
    </source>
</evidence>
<evidence type="ECO:0000256" key="4">
    <source>
        <dbReference type="ARBA" id="ARBA00022692"/>
    </source>
</evidence>
<dbReference type="Gene3D" id="1.10.8.60">
    <property type="match status" value="1"/>
</dbReference>
<evidence type="ECO:0000256" key="1">
    <source>
        <dbReference type="ARBA" id="ARBA00004370"/>
    </source>
</evidence>
<evidence type="ECO:0000256" key="13">
    <source>
        <dbReference type="ARBA" id="ARBA00061570"/>
    </source>
</evidence>
<evidence type="ECO:0000313" key="19">
    <source>
        <dbReference type="Proteomes" id="UP000017148"/>
    </source>
</evidence>
<dbReference type="eggNOG" id="COG0465">
    <property type="taxonomic scope" value="Bacteria"/>
</dbReference>
<evidence type="ECO:0000256" key="5">
    <source>
        <dbReference type="ARBA" id="ARBA00022723"/>
    </source>
</evidence>
<sequence>MTNRKQNRTEQRENKQRRLEKQNRPGKPQPSVTPPSNPMKTMFVWVLVVVLMVGLLRALDPAGDGVVELKYSEFTRLLALSDGSMKEAEDTSAVIEEVQVTLSGLRANLMGSVKDSRYLEEVLEEGEPVESPEFTVVLPFVDSHMLSSWENRGFSVSFKEQEVSFWEILLSGWPVLLLIAFWFFMFRNMQGGQKGMFSFGKSRAKLHNKTKTSVTFDDVSGAEEAKDELAEVVDFLKKPEKYQRVGGKIPKGILLLGQPGTGKTLLAKAVAGEADVAFYSISGSDFVEMFVGVGASRVRNLFEEAKKNSPSIVFIDEIDAVGRQRGAGLGGGHDEREQTLNQMLVEMDGFEQNSGIILIAATNRPDVLDPALLRPGRFDRQIVVDSPDLRGRQGILAVHTKKIPLGDDVCLQTIARGTPGFSGADLANLVNEAALLAARFDQAKVTMLDFEEARDKILMGMERNSKILTEYEKKTTAYHEAGHAICTLHCAHADPLHKVTIIPRGRALGVTFSLPDEDKHSYSRDYMLDRICVAMGGRVAELLVFQQMTTGASNDIKQATDMARKMVCDYGMSELGPVAYGKNDEQVFLGKDISRQRDFSERTAERIDEIIRKIIEEQEKRVYDIFETHRDELDCLAEALIEHEHLDKEEIDMVLRGEKITVSKKSRMARIFSLRKRRESEAEKDRDSGQYASEEDRNSKAEDISDSEDLPSDDSK</sequence>
<dbReference type="CDD" id="cd19501">
    <property type="entry name" value="RecA-like_FtsH"/>
    <property type="match status" value="1"/>
</dbReference>
<evidence type="ECO:0000256" key="7">
    <source>
        <dbReference type="ARBA" id="ARBA00022801"/>
    </source>
</evidence>
<evidence type="ECO:0000256" key="15">
    <source>
        <dbReference type="RuleBase" id="RU003651"/>
    </source>
</evidence>
<comment type="subunit">
    <text evidence="14">Homohexamer.</text>
</comment>
<dbReference type="Pfam" id="PF00004">
    <property type="entry name" value="AAA"/>
    <property type="match status" value="1"/>
</dbReference>
<dbReference type="EC" id="3.4.24.-" evidence="14"/>
<keyword evidence="7 14" id="KW-0378">Hydrolase</keyword>
<accession>U7D799</accession>
<feature type="active site" evidence="14">
    <location>
        <position position="480"/>
    </location>
</feature>
<name>U7D799_9BACT</name>
<proteinExistence type="inferred from homology"/>
<dbReference type="PANTHER" id="PTHR23076:SF97">
    <property type="entry name" value="ATP-DEPENDENT ZINC METALLOPROTEASE YME1L1"/>
    <property type="match status" value="1"/>
</dbReference>
<dbReference type="PANTHER" id="PTHR23076">
    <property type="entry name" value="METALLOPROTEASE M41 FTSH"/>
    <property type="match status" value="1"/>
</dbReference>
<evidence type="ECO:0000259" key="17">
    <source>
        <dbReference type="SMART" id="SM00382"/>
    </source>
</evidence>
<dbReference type="InterPro" id="IPR037219">
    <property type="entry name" value="Peptidase_M41-like"/>
</dbReference>
<dbReference type="PATRIC" id="fig|1313304.3.peg.557"/>
<comment type="similarity">
    <text evidence="2 14">In the C-terminal section; belongs to the peptidase M41 family.</text>
</comment>
<dbReference type="Proteomes" id="UP000017148">
    <property type="component" value="Unassembled WGS sequence"/>
</dbReference>
<gene>
    <name evidence="14" type="primary">ftsH</name>
    <name evidence="18" type="ORF">CALK_0580</name>
</gene>
<dbReference type="InterPro" id="IPR005936">
    <property type="entry name" value="FtsH"/>
</dbReference>
<keyword evidence="5 14" id="KW-0479">Metal-binding</keyword>
<feature type="compositionally biased region" description="Basic and acidic residues" evidence="16">
    <location>
        <begin position="678"/>
        <end position="703"/>
    </location>
</feature>
<feature type="transmembrane region" description="Helical" evidence="14">
    <location>
        <begin position="165"/>
        <end position="186"/>
    </location>
</feature>
<keyword evidence="11 14" id="KW-0482">Metalloprotease</keyword>
<dbReference type="STRING" id="1313304.CALK_0580"/>
<feature type="domain" description="AAA+ ATPase" evidence="17">
    <location>
        <begin position="249"/>
        <end position="388"/>
    </location>
</feature>
<feature type="compositionally biased region" description="Basic and acidic residues" evidence="16">
    <location>
        <begin position="7"/>
        <end position="23"/>
    </location>
</feature>
<feature type="binding site" evidence="14">
    <location>
        <begin position="257"/>
        <end position="264"/>
    </location>
    <ligand>
        <name>ATP</name>
        <dbReference type="ChEBI" id="CHEBI:30616"/>
    </ligand>
</feature>
<dbReference type="InterPro" id="IPR003959">
    <property type="entry name" value="ATPase_AAA_core"/>
</dbReference>
<feature type="compositionally biased region" description="Acidic residues" evidence="16">
    <location>
        <begin position="704"/>
        <end position="716"/>
    </location>
</feature>
<feature type="binding site" evidence="14">
    <location>
        <position position="555"/>
    </location>
    <ligand>
        <name>Zn(2+)</name>
        <dbReference type="ChEBI" id="CHEBI:29105"/>
        <note>catalytic</note>
    </ligand>
</feature>
<evidence type="ECO:0000256" key="14">
    <source>
        <dbReference type="HAMAP-Rule" id="MF_01458"/>
    </source>
</evidence>
<protein>
    <recommendedName>
        <fullName evidence="14">ATP-dependent zinc metalloprotease FtsH</fullName>
        <ecNumber evidence="14">3.4.24.-</ecNumber>
    </recommendedName>
</protein>
<keyword evidence="12 14" id="KW-0472">Membrane</keyword>
<keyword evidence="6 14" id="KW-0547">Nucleotide-binding</keyword>
<dbReference type="GO" id="GO:0030163">
    <property type="term" value="P:protein catabolic process"/>
    <property type="evidence" value="ECO:0007669"/>
    <property type="project" value="UniProtKB-UniRule"/>
</dbReference>
<evidence type="ECO:0000256" key="9">
    <source>
        <dbReference type="ARBA" id="ARBA00022840"/>
    </source>
</evidence>
<dbReference type="InterPro" id="IPR000642">
    <property type="entry name" value="Peptidase_M41"/>
</dbReference>
<dbReference type="SUPFAM" id="SSF52540">
    <property type="entry name" value="P-loop containing nucleoside triphosphate hydrolases"/>
    <property type="match status" value="1"/>
</dbReference>
<dbReference type="SUPFAM" id="SSF140990">
    <property type="entry name" value="FtsH protease domain-like"/>
    <property type="match status" value="1"/>
</dbReference>
<evidence type="ECO:0000256" key="3">
    <source>
        <dbReference type="ARBA" id="ARBA00022670"/>
    </source>
</evidence>
<dbReference type="GO" id="GO:0016887">
    <property type="term" value="F:ATP hydrolysis activity"/>
    <property type="evidence" value="ECO:0007669"/>
    <property type="project" value="UniProtKB-UniRule"/>
</dbReference>
<comment type="similarity">
    <text evidence="15">Belongs to the AAA ATPase family.</text>
</comment>
<dbReference type="Gene3D" id="3.40.50.300">
    <property type="entry name" value="P-loop containing nucleotide triphosphate hydrolases"/>
    <property type="match status" value="1"/>
</dbReference>
<keyword evidence="14" id="KW-1003">Cell membrane</keyword>
<dbReference type="PROSITE" id="PS00674">
    <property type="entry name" value="AAA"/>
    <property type="match status" value="1"/>
</dbReference>
<reference evidence="18 19" key="1">
    <citation type="journal article" date="2013" name="Environ. Microbiol.">
        <title>Genome analysis of Chitinivibrio alkaliphilus gen. nov., sp. nov., a novel extremely haloalkaliphilic anaerobic chitinolytic bacterium from the candidate phylum Termite Group 3.</title>
        <authorList>
            <person name="Sorokin D.Y."/>
            <person name="Gumerov V.M."/>
            <person name="Rakitin A.L."/>
            <person name="Beletsky A.V."/>
            <person name="Damste J.S."/>
            <person name="Muyzer G."/>
            <person name="Mardanov A.V."/>
            <person name="Ravin N.V."/>
        </authorList>
    </citation>
    <scope>NUCLEOTIDE SEQUENCE [LARGE SCALE GENOMIC DNA]</scope>
    <source>
        <strain evidence="18 19">ACht1</strain>
    </source>
</reference>
<dbReference type="Pfam" id="PF17862">
    <property type="entry name" value="AAA_lid_3"/>
    <property type="match status" value="1"/>
</dbReference>
<feature type="binding site" evidence="14">
    <location>
        <position position="479"/>
    </location>
    <ligand>
        <name>Zn(2+)</name>
        <dbReference type="ChEBI" id="CHEBI:29105"/>
        <note>catalytic</note>
    </ligand>
</feature>
<feature type="binding site" evidence="14">
    <location>
        <position position="483"/>
    </location>
    <ligand>
        <name>Zn(2+)</name>
        <dbReference type="ChEBI" id="CHEBI:29105"/>
        <note>catalytic</note>
    </ligand>
</feature>
<keyword evidence="10 14" id="KW-1133">Transmembrane helix</keyword>
<dbReference type="HAMAP" id="MF_01458">
    <property type="entry name" value="FtsH"/>
    <property type="match status" value="1"/>
</dbReference>
<evidence type="ECO:0000313" key="18">
    <source>
        <dbReference type="EMBL" id="ERP38810.1"/>
    </source>
</evidence>
<dbReference type="GO" id="GO:0005886">
    <property type="term" value="C:plasma membrane"/>
    <property type="evidence" value="ECO:0007669"/>
    <property type="project" value="UniProtKB-SubCell"/>
</dbReference>
<evidence type="ECO:0000256" key="12">
    <source>
        <dbReference type="ARBA" id="ARBA00023136"/>
    </source>
</evidence>
<comment type="similarity">
    <text evidence="13 14">In the central section; belongs to the AAA ATPase family.</text>
</comment>
<dbReference type="InterPro" id="IPR041569">
    <property type="entry name" value="AAA_lid_3"/>
</dbReference>
<dbReference type="AlphaFoldDB" id="U7D799"/>
<keyword evidence="3 14" id="KW-0645">Protease</keyword>
<feature type="region of interest" description="Disordered" evidence="16">
    <location>
        <begin position="1"/>
        <end position="36"/>
    </location>
</feature>
<comment type="caution">
    <text evidence="14">Lacks conserved residue(s) required for the propagation of feature annotation.</text>
</comment>
<organism evidence="18 19">
    <name type="scientific">Chitinivibrio alkaliphilus ACht1</name>
    <dbReference type="NCBI Taxonomy" id="1313304"/>
    <lineage>
        <taxon>Bacteria</taxon>
        <taxon>Pseudomonadati</taxon>
        <taxon>Fibrobacterota</taxon>
        <taxon>Chitinivibrionia</taxon>
        <taxon>Chitinivibrionales</taxon>
        <taxon>Chitinivibrionaceae</taxon>
        <taxon>Chitinivibrio</taxon>
    </lineage>
</organism>
<keyword evidence="8 14" id="KW-0862">Zinc</keyword>
<keyword evidence="4 14" id="KW-0812">Transmembrane</keyword>
<dbReference type="InterPro" id="IPR027417">
    <property type="entry name" value="P-loop_NTPase"/>
</dbReference>
<comment type="caution">
    <text evidence="18">The sequence shown here is derived from an EMBL/GenBank/DDBJ whole genome shotgun (WGS) entry which is preliminary data.</text>
</comment>
<evidence type="ECO:0000256" key="2">
    <source>
        <dbReference type="ARBA" id="ARBA00010044"/>
    </source>
</evidence>
<dbReference type="SMART" id="SM00382">
    <property type="entry name" value="AAA"/>
    <property type="match status" value="1"/>
</dbReference>
<dbReference type="Gene3D" id="1.20.58.760">
    <property type="entry name" value="Peptidase M41"/>
    <property type="match status" value="1"/>
</dbReference>
<evidence type="ECO:0000256" key="10">
    <source>
        <dbReference type="ARBA" id="ARBA00022989"/>
    </source>
</evidence>
<comment type="subcellular location">
    <subcellularLocation>
        <location evidence="14">Cell membrane</location>
        <topology evidence="14">Multi-pass membrane protein</topology>
        <orientation evidence="14">Cytoplasmic side</orientation>
    </subcellularLocation>
    <subcellularLocation>
        <location evidence="1">Membrane</location>
    </subcellularLocation>
</comment>
<dbReference type="InterPro" id="IPR003593">
    <property type="entry name" value="AAA+_ATPase"/>
</dbReference>
<dbReference type="GO" id="GO:0004222">
    <property type="term" value="F:metalloendopeptidase activity"/>
    <property type="evidence" value="ECO:0007669"/>
    <property type="project" value="InterPro"/>
</dbReference>
<evidence type="ECO:0000256" key="6">
    <source>
        <dbReference type="ARBA" id="ARBA00022741"/>
    </source>
</evidence>
<feature type="region of interest" description="Disordered" evidence="16">
    <location>
        <begin position="675"/>
        <end position="716"/>
    </location>
</feature>
<dbReference type="NCBIfam" id="TIGR01241">
    <property type="entry name" value="FtsH_fam"/>
    <property type="match status" value="1"/>
</dbReference>
<comment type="function">
    <text evidence="14">Acts as a processive, ATP-dependent zinc metallopeptidase for both cytoplasmic and membrane proteins. Plays a role in the quality control of integral membrane proteins.</text>
</comment>
<keyword evidence="19" id="KW-1185">Reference proteome</keyword>